<comment type="caution">
    <text evidence="2">The sequence shown here is derived from an EMBL/GenBank/DDBJ whole genome shotgun (WGS) entry which is preliminary data.</text>
</comment>
<feature type="domain" description="Antitoxin Xre/MbcA/ParS-like toxin-binding" evidence="1">
    <location>
        <begin position="16"/>
        <end position="45"/>
    </location>
</feature>
<protein>
    <submittedName>
        <fullName evidence="2">Uncharacterized protein (DUF2384 family)</fullName>
    </submittedName>
</protein>
<dbReference type="AlphaFoldDB" id="A0A7Y9XJ18"/>
<organism evidence="2 3">
    <name type="scientific">Phytopseudomonas flavescens</name>
    <dbReference type="NCBI Taxonomy" id="29435"/>
    <lineage>
        <taxon>Bacteria</taxon>
        <taxon>Pseudomonadati</taxon>
        <taxon>Pseudomonadota</taxon>
        <taxon>Gammaproteobacteria</taxon>
        <taxon>Pseudomonadales</taxon>
        <taxon>Pseudomonadaceae</taxon>
        <taxon>Phytopseudomonas</taxon>
    </lineage>
</organism>
<sequence length="64" mass="7045">MGDVLKESIVPPVLAAAINVFMEEEYAIRWLSTPLQALGQKRPVDADIKAVIELPNRLEHGYGA</sequence>
<reference evidence="2 3" key="1">
    <citation type="submission" date="2020-07" db="EMBL/GenBank/DDBJ databases">
        <title>Genomic analyses of the natural microbiome of Caenorhabditis elegans.</title>
        <authorList>
            <person name="Samuel B."/>
        </authorList>
    </citation>
    <scope>NUCLEOTIDE SEQUENCE [LARGE SCALE GENOMIC DNA]</scope>
    <source>
        <strain evidence="2 3">BIGb0408</strain>
    </source>
</reference>
<evidence type="ECO:0000313" key="3">
    <source>
        <dbReference type="Proteomes" id="UP000578688"/>
    </source>
</evidence>
<proteinExistence type="predicted"/>
<dbReference type="Pfam" id="PF09722">
    <property type="entry name" value="Xre_MbcA_ParS_C"/>
    <property type="match status" value="1"/>
</dbReference>
<name>A0A7Y9XJ18_9GAMM</name>
<evidence type="ECO:0000313" key="2">
    <source>
        <dbReference type="EMBL" id="NYH72315.1"/>
    </source>
</evidence>
<accession>A0A7Y9XJ18</accession>
<dbReference type="InterPro" id="IPR024467">
    <property type="entry name" value="Xre/MbcA/ParS-like_toxin-bd"/>
</dbReference>
<dbReference type="RefSeq" id="WP_218878449.1">
    <property type="nucleotide sequence ID" value="NZ_JACBYV010000001.1"/>
</dbReference>
<keyword evidence="3" id="KW-1185">Reference proteome</keyword>
<evidence type="ECO:0000259" key="1">
    <source>
        <dbReference type="Pfam" id="PF09722"/>
    </source>
</evidence>
<gene>
    <name evidence="2" type="ORF">FHR27_000925</name>
</gene>
<dbReference type="EMBL" id="JACBYV010000001">
    <property type="protein sequence ID" value="NYH72315.1"/>
    <property type="molecule type" value="Genomic_DNA"/>
</dbReference>
<dbReference type="Proteomes" id="UP000578688">
    <property type="component" value="Unassembled WGS sequence"/>
</dbReference>